<proteinExistence type="predicted"/>
<evidence type="ECO:0000313" key="1">
    <source>
        <dbReference type="EMBL" id="QNO50057.1"/>
    </source>
</evidence>
<reference evidence="1" key="1">
    <citation type="submission" date="2020-06" db="EMBL/GenBank/DDBJ databases">
        <title>Unique genomic features of the anaerobic methanotrophic archaea.</title>
        <authorList>
            <person name="Chadwick G.L."/>
            <person name="Skennerton C.T."/>
            <person name="Laso-Perez R."/>
            <person name="Leu A.O."/>
            <person name="Speth D.R."/>
            <person name="Yu H."/>
            <person name="Morgan-Lang C."/>
            <person name="Hatzenpichler R."/>
            <person name="Goudeau D."/>
            <person name="Malmstrom R."/>
            <person name="Brazelton W.J."/>
            <person name="Woyke T."/>
            <person name="Hallam S.J."/>
            <person name="Tyson G.W."/>
            <person name="Wegener G."/>
            <person name="Boetius A."/>
            <person name="Orphan V."/>
        </authorList>
    </citation>
    <scope>NUCLEOTIDE SEQUENCE</scope>
</reference>
<sequence>MNVRSLKLLILYGGDFGERVIRNFVNNFEFCKSCDLLAPRSSRAQSQAHDLHRVVRLKYNRHTYRLKNHGLKNPRCTGFALPGVVASASISAEEGRFYKYPEEKEVRRRCCS</sequence>
<name>A0A7G9YPX3_9EURY</name>
<dbReference type="EMBL" id="MT631404">
    <property type="protein sequence ID" value="QNO50057.1"/>
    <property type="molecule type" value="Genomic_DNA"/>
</dbReference>
<protein>
    <submittedName>
        <fullName evidence="1">Uncharacterized protein</fullName>
    </submittedName>
</protein>
<organism evidence="1">
    <name type="scientific">Candidatus Methanogaster sp. ANME-2c ERB4</name>
    <dbReference type="NCBI Taxonomy" id="2759911"/>
    <lineage>
        <taxon>Archaea</taxon>
        <taxon>Methanobacteriati</taxon>
        <taxon>Methanobacteriota</taxon>
        <taxon>Stenosarchaea group</taxon>
        <taxon>Methanomicrobia</taxon>
        <taxon>Methanosarcinales</taxon>
        <taxon>ANME-2 cluster</taxon>
        <taxon>Candidatus Methanogasteraceae</taxon>
        <taxon>Candidatus Methanogaster</taxon>
    </lineage>
</organism>
<accession>A0A7G9YPX3</accession>
<dbReference type="AlphaFoldDB" id="A0A7G9YPX3"/>
<gene>
    <name evidence="1" type="ORF">NEPELPOK_00008</name>
</gene>